<evidence type="ECO:0000313" key="1">
    <source>
        <dbReference type="EMBL" id="EQA61275.1"/>
    </source>
</evidence>
<name>V6HU84_9LEPT</name>
<sequence>MDARRIEDNILDGNFKEDDSFVLRKLDEEISRIEKSAQPEINFKSGEKILKDWLHEFSLRDTSQEKLTNYLRCELAHLSFDYIESDKETEELDDLIEHALVFLKNRDLERSFFPGNDKDKEALCLSFSGAPQKENFQEKRK</sequence>
<organism evidence="1 2">
    <name type="scientific">Leptospira alexanderi serovar Manhao 3 str. L 60</name>
    <dbReference type="NCBI Taxonomy" id="1049759"/>
    <lineage>
        <taxon>Bacteria</taxon>
        <taxon>Pseudomonadati</taxon>
        <taxon>Spirochaetota</taxon>
        <taxon>Spirochaetia</taxon>
        <taxon>Leptospirales</taxon>
        <taxon>Leptospiraceae</taxon>
        <taxon>Leptospira</taxon>
    </lineage>
</organism>
<dbReference type="OrthoDB" id="345893at2"/>
<dbReference type="Proteomes" id="UP000018747">
    <property type="component" value="Unassembled WGS sequence"/>
</dbReference>
<dbReference type="EMBL" id="AHMT02000052">
    <property type="protein sequence ID" value="EQA61275.1"/>
    <property type="molecule type" value="Genomic_DNA"/>
</dbReference>
<dbReference type="RefSeq" id="WP_020984984.1">
    <property type="nucleotide sequence ID" value="NZ_AHMT02000052.1"/>
</dbReference>
<gene>
    <name evidence="1" type="ORF">LEP1GSC062_1277</name>
</gene>
<evidence type="ECO:0000313" key="2">
    <source>
        <dbReference type="Proteomes" id="UP000018747"/>
    </source>
</evidence>
<reference evidence="1" key="1">
    <citation type="submission" date="2013-05" db="EMBL/GenBank/DDBJ databases">
        <authorList>
            <person name="Harkins D.M."/>
            <person name="Durkin A.S."/>
            <person name="Brinkac L.M."/>
            <person name="Haft D.H."/>
            <person name="Selengut J.D."/>
            <person name="Sanka R."/>
            <person name="DePew J."/>
            <person name="Purushe J."/>
            <person name="Hartskeerl R.A."/>
            <person name="Ahmed A."/>
            <person name="van der Linden H."/>
            <person name="Goris M.G.A."/>
            <person name="Vinetz J.M."/>
            <person name="Sutton G.G."/>
            <person name="Nierman W.C."/>
            <person name="Fouts D.E."/>
        </authorList>
    </citation>
    <scope>NUCLEOTIDE SEQUENCE [LARGE SCALE GENOMIC DNA]</scope>
    <source>
        <strain evidence="1">L 60</strain>
    </source>
</reference>
<keyword evidence="2" id="KW-1185">Reference proteome</keyword>
<dbReference type="AlphaFoldDB" id="V6HU84"/>
<protein>
    <submittedName>
        <fullName evidence="1">Uncharacterized protein</fullName>
    </submittedName>
</protein>
<proteinExistence type="predicted"/>
<accession>V6HU84</accession>
<comment type="caution">
    <text evidence="1">The sequence shown here is derived from an EMBL/GenBank/DDBJ whole genome shotgun (WGS) entry which is preliminary data.</text>
</comment>